<protein>
    <recommendedName>
        <fullName evidence="3">TIR domain-containing protein</fullName>
    </recommendedName>
</protein>
<reference evidence="1" key="1">
    <citation type="submission" date="2023-07" db="EMBL/GenBank/DDBJ databases">
        <title>Sorghum-associated microbial communities from plants grown in Nebraska, USA.</title>
        <authorList>
            <person name="Schachtman D."/>
        </authorList>
    </citation>
    <scope>NUCLEOTIDE SEQUENCE</scope>
    <source>
        <strain evidence="1">DS1061</strain>
    </source>
</reference>
<accession>A0AB73IIA0</accession>
<dbReference type="EMBL" id="JAURTK010000006">
    <property type="protein sequence ID" value="MDP9649684.1"/>
    <property type="molecule type" value="Genomic_DNA"/>
</dbReference>
<evidence type="ECO:0008006" key="3">
    <source>
        <dbReference type="Google" id="ProtNLM"/>
    </source>
</evidence>
<proteinExistence type="predicted"/>
<dbReference type="RefSeq" id="WP_392394959.1">
    <property type="nucleotide sequence ID" value="NZ_JAURTK010000006.1"/>
</dbReference>
<dbReference type="Proteomes" id="UP001229486">
    <property type="component" value="Unassembled WGS sequence"/>
</dbReference>
<evidence type="ECO:0000313" key="2">
    <source>
        <dbReference type="Proteomes" id="UP001229486"/>
    </source>
</evidence>
<evidence type="ECO:0000313" key="1">
    <source>
        <dbReference type="EMBL" id="MDP9649684.1"/>
    </source>
</evidence>
<sequence length="261" mass="29222">MYRGFNLKLQGSSPFGTYKDKGKALFDTDAGRMRPEITRYVKDNAIDATQLQADWFGAANANVFISHSHRDVDLALGLAGWLDAKFGLRAFIDSTVWGHSDDLLKLIDNAHCKNDDEKTYSYEARNRSTSHVHMMLSCALSTMIDRAECIIFLNTPSSIVVKESIDDAGASLTASPWIYAELTTSKLIRKQMPSRLALESLEKSARKRVIADKATPFHYEVELSHLVSLNLNELIRWENTACRGTDALDALYAFKPEPNEA</sequence>
<comment type="caution">
    <text evidence="1">The sequence shown here is derived from an EMBL/GenBank/DDBJ whole genome shotgun (WGS) entry which is preliminary data.</text>
</comment>
<organism evidence="1 2">
    <name type="scientific">Paraburkholderia caledonica</name>
    <dbReference type="NCBI Taxonomy" id="134536"/>
    <lineage>
        <taxon>Bacteria</taxon>
        <taxon>Pseudomonadati</taxon>
        <taxon>Pseudomonadota</taxon>
        <taxon>Betaproteobacteria</taxon>
        <taxon>Burkholderiales</taxon>
        <taxon>Burkholderiaceae</taxon>
        <taxon>Paraburkholderia</taxon>
    </lineage>
</organism>
<gene>
    <name evidence="1" type="ORF">J2793_005151</name>
</gene>
<name>A0AB73IIA0_9BURK</name>
<dbReference type="AlphaFoldDB" id="A0AB73IIA0"/>